<dbReference type="STRING" id="1314776.A0A166GH90"/>
<dbReference type="GO" id="GO:0004553">
    <property type="term" value="F:hydrolase activity, hydrolyzing O-glycosyl compounds"/>
    <property type="evidence" value="ECO:0007669"/>
    <property type="project" value="InterPro"/>
</dbReference>
<dbReference type="PANTHER" id="PTHR10963">
    <property type="entry name" value="GLYCOSYL HYDROLASE-RELATED"/>
    <property type="match status" value="1"/>
</dbReference>
<dbReference type="InterPro" id="IPR050546">
    <property type="entry name" value="Glycosyl_Hydrlase_16"/>
</dbReference>
<dbReference type="CDD" id="cd02181">
    <property type="entry name" value="GH16_fungal_Lam16A_glucanase"/>
    <property type="match status" value="1"/>
</dbReference>
<evidence type="ECO:0000259" key="2">
    <source>
        <dbReference type="PROSITE" id="PS51762"/>
    </source>
</evidence>
<dbReference type="PANTHER" id="PTHR10963:SF24">
    <property type="entry name" value="GLYCOSIDASE C21B10.07-RELATED"/>
    <property type="match status" value="1"/>
</dbReference>
<organism evidence="3 4">
    <name type="scientific">Sistotremastrum suecicum HHB10207 ss-3</name>
    <dbReference type="NCBI Taxonomy" id="1314776"/>
    <lineage>
        <taxon>Eukaryota</taxon>
        <taxon>Fungi</taxon>
        <taxon>Dikarya</taxon>
        <taxon>Basidiomycota</taxon>
        <taxon>Agaricomycotina</taxon>
        <taxon>Agaricomycetes</taxon>
        <taxon>Sistotremastrales</taxon>
        <taxon>Sistotremastraceae</taxon>
        <taxon>Sistotremastrum</taxon>
    </lineage>
</organism>
<keyword evidence="3" id="KW-0378">Hydrolase</keyword>
<dbReference type="AlphaFoldDB" id="A0A166GH90"/>
<evidence type="ECO:0000313" key="4">
    <source>
        <dbReference type="Proteomes" id="UP000076798"/>
    </source>
</evidence>
<sequence>MFTSTSPCLVLAALPLLASALTSGFGSSAAVVRRHVEIARHAREQNATLERRATYTLEDKFAGESFFNGWSYWDFGDPTHGQVNYLAQDEAVKANLTYIDGNGAAVIAVDDYTPLGPGQPRNSVRISTNKVYNQGLFIMDVVKMPHGCSVWPAWWTVGPNWPNGGEIDIVEGVHEQATNQMTLHTGSGCSTDTTPSAPTTPAFTSRLLGTTCASSNANNDGCAFSDNNPNSYGHNLNSINGGVFAMLWDNTGIKIWHFARGAIPGDISSFHPQPTSWGSPAAFWATSSCSSSHFNNHQMVIDTTLCGDWAGASYGSAGCPGTCAEAVQNPANFKYAKWVINYIATYNIS</sequence>
<dbReference type="Gene3D" id="2.60.120.200">
    <property type="match status" value="1"/>
</dbReference>
<evidence type="ECO:0000313" key="3">
    <source>
        <dbReference type="EMBL" id="KZT41679.1"/>
    </source>
</evidence>
<name>A0A166GH90_9AGAM</name>
<feature type="chain" id="PRO_5007873896" evidence="1">
    <location>
        <begin position="21"/>
        <end position="349"/>
    </location>
</feature>
<dbReference type="InterPro" id="IPR000757">
    <property type="entry name" value="Beta-glucanase-like"/>
</dbReference>
<reference evidence="3 4" key="1">
    <citation type="journal article" date="2016" name="Mol. Biol. Evol.">
        <title>Comparative Genomics of Early-Diverging Mushroom-Forming Fungi Provides Insights into the Origins of Lignocellulose Decay Capabilities.</title>
        <authorList>
            <person name="Nagy L.G."/>
            <person name="Riley R."/>
            <person name="Tritt A."/>
            <person name="Adam C."/>
            <person name="Daum C."/>
            <person name="Floudas D."/>
            <person name="Sun H."/>
            <person name="Yadav J.S."/>
            <person name="Pangilinan J."/>
            <person name="Larsson K.H."/>
            <person name="Matsuura K."/>
            <person name="Barry K."/>
            <person name="Labutti K."/>
            <person name="Kuo R."/>
            <person name="Ohm R.A."/>
            <person name="Bhattacharya S.S."/>
            <person name="Shirouzu T."/>
            <person name="Yoshinaga Y."/>
            <person name="Martin F.M."/>
            <person name="Grigoriev I.V."/>
            <person name="Hibbett D.S."/>
        </authorList>
    </citation>
    <scope>NUCLEOTIDE SEQUENCE [LARGE SCALE GENOMIC DNA]</scope>
    <source>
        <strain evidence="3 4">HHB10207 ss-3</strain>
    </source>
</reference>
<dbReference type="PROSITE" id="PS51762">
    <property type="entry name" value="GH16_2"/>
    <property type="match status" value="1"/>
</dbReference>
<dbReference type="Pfam" id="PF26113">
    <property type="entry name" value="GH16_XgeA"/>
    <property type="match status" value="1"/>
</dbReference>
<keyword evidence="1" id="KW-0732">Signal</keyword>
<gene>
    <name evidence="3" type="ORF">SISSUDRAFT_981411</name>
</gene>
<proteinExistence type="predicted"/>
<dbReference type="EMBL" id="KV428019">
    <property type="protein sequence ID" value="KZT41679.1"/>
    <property type="molecule type" value="Genomic_DNA"/>
</dbReference>
<dbReference type="GO" id="GO:0009251">
    <property type="term" value="P:glucan catabolic process"/>
    <property type="evidence" value="ECO:0007669"/>
    <property type="project" value="TreeGrafter"/>
</dbReference>
<protein>
    <submittedName>
        <fullName evidence="3">Glycoside hydrolase family 16 protein</fullName>
    </submittedName>
</protein>
<feature type="domain" description="GH16" evidence="2">
    <location>
        <begin position="42"/>
        <end position="318"/>
    </location>
</feature>
<accession>A0A166GH90</accession>
<dbReference type="Proteomes" id="UP000076798">
    <property type="component" value="Unassembled WGS sequence"/>
</dbReference>
<dbReference type="InterPro" id="IPR013320">
    <property type="entry name" value="ConA-like_dom_sf"/>
</dbReference>
<dbReference type="SUPFAM" id="SSF49899">
    <property type="entry name" value="Concanavalin A-like lectins/glucanases"/>
    <property type="match status" value="1"/>
</dbReference>
<keyword evidence="4" id="KW-1185">Reference proteome</keyword>
<feature type="signal peptide" evidence="1">
    <location>
        <begin position="1"/>
        <end position="20"/>
    </location>
</feature>
<evidence type="ECO:0000256" key="1">
    <source>
        <dbReference type="SAM" id="SignalP"/>
    </source>
</evidence>
<dbReference type="OrthoDB" id="192832at2759"/>